<dbReference type="Pfam" id="PF00226">
    <property type="entry name" value="DnaJ"/>
    <property type="match status" value="1"/>
</dbReference>
<dbReference type="AlphaFoldDB" id="A0AAV9DU38"/>
<dbReference type="PRINTS" id="PR00625">
    <property type="entry name" value="JDOMAIN"/>
</dbReference>
<dbReference type="Proteomes" id="UP001180020">
    <property type="component" value="Unassembled WGS sequence"/>
</dbReference>
<dbReference type="EMBL" id="JAUJYO010000011">
    <property type="protein sequence ID" value="KAK1304466.1"/>
    <property type="molecule type" value="Genomic_DNA"/>
</dbReference>
<feature type="region of interest" description="Disordered" evidence="1">
    <location>
        <begin position="350"/>
        <end position="369"/>
    </location>
</feature>
<feature type="transmembrane region" description="Helical" evidence="2">
    <location>
        <begin position="106"/>
        <end position="126"/>
    </location>
</feature>
<comment type="caution">
    <text evidence="4">The sequence shown here is derived from an EMBL/GenBank/DDBJ whole genome shotgun (WGS) entry which is preliminary data.</text>
</comment>
<dbReference type="InterPro" id="IPR001623">
    <property type="entry name" value="DnaJ_domain"/>
</dbReference>
<dbReference type="CDD" id="cd06257">
    <property type="entry name" value="DnaJ"/>
    <property type="match status" value="1"/>
</dbReference>
<keyword evidence="2" id="KW-0812">Transmembrane</keyword>
<protein>
    <submittedName>
        <fullName evidence="4">Chaperone protein dnaJ 15</fullName>
    </submittedName>
</protein>
<reference evidence="4" key="2">
    <citation type="submission" date="2023-06" db="EMBL/GenBank/DDBJ databases">
        <authorList>
            <person name="Ma L."/>
            <person name="Liu K.-W."/>
            <person name="Li Z."/>
            <person name="Hsiao Y.-Y."/>
            <person name="Qi Y."/>
            <person name="Fu T."/>
            <person name="Tang G."/>
            <person name="Zhang D."/>
            <person name="Sun W.-H."/>
            <person name="Liu D.-K."/>
            <person name="Li Y."/>
            <person name="Chen G.-Z."/>
            <person name="Liu X.-D."/>
            <person name="Liao X.-Y."/>
            <person name="Jiang Y.-T."/>
            <person name="Yu X."/>
            <person name="Hao Y."/>
            <person name="Huang J."/>
            <person name="Zhao X.-W."/>
            <person name="Ke S."/>
            <person name="Chen Y.-Y."/>
            <person name="Wu W.-L."/>
            <person name="Hsu J.-L."/>
            <person name="Lin Y.-F."/>
            <person name="Huang M.-D."/>
            <person name="Li C.-Y."/>
            <person name="Huang L."/>
            <person name="Wang Z.-W."/>
            <person name="Zhao X."/>
            <person name="Zhong W.-Y."/>
            <person name="Peng D.-H."/>
            <person name="Ahmad S."/>
            <person name="Lan S."/>
            <person name="Zhang J.-S."/>
            <person name="Tsai W.-C."/>
            <person name="Van De Peer Y."/>
            <person name="Liu Z.-J."/>
        </authorList>
    </citation>
    <scope>NUCLEOTIDE SEQUENCE</scope>
    <source>
        <strain evidence="4">CP</strain>
        <tissue evidence="4">Leaves</tissue>
    </source>
</reference>
<feature type="transmembrane region" description="Helical" evidence="2">
    <location>
        <begin position="73"/>
        <end position="99"/>
    </location>
</feature>
<organism evidence="4 5">
    <name type="scientific">Acorus calamus</name>
    <name type="common">Sweet flag</name>
    <dbReference type="NCBI Taxonomy" id="4465"/>
    <lineage>
        <taxon>Eukaryota</taxon>
        <taxon>Viridiplantae</taxon>
        <taxon>Streptophyta</taxon>
        <taxon>Embryophyta</taxon>
        <taxon>Tracheophyta</taxon>
        <taxon>Spermatophyta</taxon>
        <taxon>Magnoliopsida</taxon>
        <taxon>Liliopsida</taxon>
        <taxon>Acoraceae</taxon>
        <taxon>Acorus</taxon>
    </lineage>
</organism>
<dbReference type="SUPFAM" id="SSF46565">
    <property type="entry name" value="Chaperone J-domain"/>
    <property type="match status" value="1"/>
</dbReference>
<dbReference type="PROSITE" id="PS50076">
    <property type="entry name" value="DNAJ_2"/>
    <property type="match status" value="1"/>
</dbReference>
<dbReference type="PANTHER" id="PTHR45270:SF1">
    <property type="entry name" value="CHAPERONE DNAJ-DOMAIN SUPERFAMILY PROTEIN"/>
    <property type="match status" value="1"/>
</dbReference>
<dbReference type="InterPro" id="IPR036869">
    <property type="entry name" value="J_dom_sf"/>
</dbReference>
<sequence>MEDAWLRLRSRARWALTGTRGAFRRARDRATPYWPVARDGAVGLGRWLVVAVMVRWRDCAARGVGSLVRFGPVALFLVMWSCLLSLTSMSCLVYVLLVLGAAGATIHYLGYTPGLFIIGLFAILILWMYGNLWITGALFVVAGYLFSLNHARPLILMATIYAVYCVKAHVGWVGVFLSINLSFFSNDLLNHFMERYDRVSEERPSEGPIKSESFVEDFSRDCGSSPSTEAENTSSCESFCNTSSVPNFVNLQNDSSENKVVKDDSSSLDEMKRIMDSKDHYEALGFLRHNDIDVTVLRKEYYKKAMLLHPDKNMGNPLASESFKRLQCAYEILSDPIKKRNYDEQLRKEESKILSRNSSSSSQQDGLGYRSDESRIIECTKCGNSHIWICTKRTRANARWCQDCCQFHHATDGDGWVEIGSSSGFSASEKEAIPRAFVCAEKMIFDVSEWVICQDLTCKPNAHRPTFKVSRVSLGENTQRSGASRFAWELKAQMMEEEKEDNSEVWFQQLIASGYYFSNMTKHRQKSWSPFKLTQMKSYKHRWRSP</sequence>
<dbReference type="SMART" id="SM00271">
    <property type="entry name" value="DnaJ"/>
    <property type="match status" value="1"/>
</dbReference>
<keyword evidence="5" id="KW-1185">Reference proteome</keyword>
<feature type="domain" description="J" evidence="3">
    <location>
        <begin position="279"/>
        <end position="346"/>
    </location>
</feature>
<accession>A0AAV9DU38</accession>
<dbReference type="PANTHER" id="PTHR45270">
    <property type="entry name" value="OS03G0832900 PROTEIN"/>
    <property type="match status" value="1"/>
</dbReference>
<keyword evidence="2" id="KW-0472">Membrane</keyword>
<feature type="transmembrane region" description="Helical" evidence="2">
    <location>
        <begin position="161"/>
        <end position="184"/>
    </location>
</feature>
<evidence type="ECO:0000313" key="4">
    <source>
        <dbReference type="EMBL" id="KAK1304466.1"/>
    </source>
</evidence>
<dbReference type="PROSITE" id="PS00636">
    <property type="entry name" value="DNAJ_1"/>
    <property type="match status" value="1"/>
</dbReference>
<gene>
    <name evidence="4" type="primary">ATJ15</name>
    <name evidence="4" type="ORF">QJS10_CPB11g01768</name>
</gene>
<dbReference type="Gene3D" id="1.10.287.110">
    <property type="entry name" value="DnaJ domain"/>
    <property type="match status" value="1"/>
</dbReference>
<evidence type="ECO:0000256" key="2">
    <source>
        <dbReference type="SAM" id="Phobius"/>
    </source>
</evidence>
<name>A0AAV9DU38_ACOCL</name>
<reference evidence="4" key="1">
    <citation type="journal article" date="2023" name="Nat. Commun.">
        <title>Diploid and tetraploid genomes of Acorus and the evolution of monocots.</title>
        <authorList>
            <person name="Ma L."/>
            <person name="Liu K.W."/>
            <person name="Li Z."/>
            <person name="Hsiao Y.Y."/>
            <person name="Qi Y."/>
            <person name="Fu T."/>
            <person name="Tang G.D."/>
            <person name="Zhang D."/>
            <person name="Sun W.H."/>
            <person name="Liu D.K."/>
            <person name="Li Y."/>
            <person name="Chen G.Z."/>
            <person name="Liu X.D."/>
            <person name="Liao X.Y."/>
            <person name="Jiang Y.T."/>
            <person name="Yu X."/>
            <person name="Hao Y."/>
            <person name="Huang J."/>
            <person name="Zhao X.W."/>
            <person name="Ke S."/>
            <person name="Chen Y.Y."/>
            <person name="Wu W.L."/>
            <person name="Hsu J.L."/>
            <person name="Lin Y.F."/>
            <person name="Huang M.D."/>
            <person name="Li C.Y."/>
            <person name="Huang L."/>
            <person name="Wang Z.W."/>
            <person name="Zhao X."/>
            <person name="Zhong W.Y."/>
            <person name="Peng D.H."/>
            <person name="Ahmad S."/>
            <person name="Lan S."/>
            <person name="Zhang J.S."/>
            <person name="Tsai W.C."/>
            <person name="Van de Peer Y."/>
            <person name="Liu Z.J."/>
        </authorList>
    </citation>
    <scope>NUCLEOTIDE SEQUENCE</scope>
    <source>
        <strain evidence="4">CP</strain>
    </source>
</reference>
<dbReference type="InterPro" id="IPR018253">
    <property type="entry name" value="DnaJ_domain_CS"/>
</dbReference>
<dbReference type="InterPro" id="IPR032843">
    <property type="entry name" value="Jiv"/>
</dbReference>
<feature type="transmembrane region" description="Helical" evidence="2">
    <location>
        <begin position="132"/>
        <end position="149"/>
    </location>
</feature>
<dbReference type="GO" id="GO:0005783">
    <property type="term" value="C:endoplasmic reticulum"/>
    <property type="evidence" value="ECO:0007669"/>
    <property type="project" value="UniProtKB-ARBA"/>
</dbReference>
<proteinExistence type="predicted"/>
<keyword evidence="2" id="KW-1133">Transmembrane helix</keyword>
<evidence type="ECO:0000313" key="5">
    <source>
        <dbReference type="Proteomes" id="UP001180020"/>
    </source>
</evidence>
<evidence type="ECO:0000259" key="3">
    <source>
        <dbReference type="PROSITE" id="PS50076"/>
    </source>
</evidence>
<dbReference type="Pfam" id="PF14901">
    <property type="entry name" value="Jiv90"/>
    <property type="match status" value="1"/>
</dbReference>
<evidence type="ECO:0000256" key="1">
    <source>
        <dbReference type="SAM" id="MobiDB-lite"/>
    </source>
</evidence>